<dbReference type="Gene3D" id="1.20.1270.60">
    <property type="entry name" value="Arfaptin homology (AH) domain/BAR domain"/>
    <property type="match status" value="1"/>
</dbReference>
<dbReference type="PANTHER" id="PTHR14206:SF7">
    <property type="entry name" value="INSULIN RECEPTOR SUBSTRATE 53 KDA, ISOFORM A"/>
    <property type="match status" value="1"/>
</dbReference>
<dbReference type="Pfam" id="PF08397">
    <property type="entry name" value="IMD"/>
    <property type="match status" value="1"/>
</dbReference>
<keyword evidence="2" id="KW-0812">Transmembrane</keyword>
<dbReference type="PROSITE" id="PS51338">
    <property type="entry name" value="IMD"/>
    <property type="match status" value="1"/>
</dbReference>
<proteinExistence type="predicted"/>
<dbReference type="InterPro" id="IPR036028">
    <property type="entry name" value="SH3-like_dom_sf"/>
</dbReference>
<feature type="compositionally biased region" description="Pro residues" evidence="1">
    <location>
        <begin position="551"/>
        <end position="566"/>
    </location>
</feature>
<dbReference type="GO" id="GO:0051017">
    <property type="term" value="P:actin filament bundle assembly"/>
    <property type="evidence" value="ECO:0007669"/>
    <property type="project" value="TreeGrafter"/>
</dbReference>
<evidence type="ECO:0000256" key="2">
    <source>
        <dbReference type="SAM" id="Phobius"/>
    </source>
</evidence>
<dbReference type="Pfam" id="PF00018">
    <property type="entry name" value="SH3_1"/>
    <property type="match status" value="1"/>
</dbReference>
<dbReference type="PANTHER" id="PTHR14206">
    <property type="entry name" value="BRAIN-SPECIFIC ANGIOGENESIS INHIBITOR 1-ASSOCIATED PROTEIN 2"/>
    <property type="match status" value="1"/>
</dbReference>
<dbReference type="AlphaFoldDB" id="A0A182IW09"/>
<dbReference type="SUPFAM" id="SSF50044">
    <property type="entry name" value="SH3-domain"/>
    <property type="match status" value="1"/>
</dbReference>
<keyword evidence="2" id="KW-0472">Membrane</keyword>
<dbReference type="InterPro" id="IPR013606">
    <property type="entry name" value="I-BAR_dom"/>
</dbReference>
<dbReference type="InterPro" id="IPR027267">
    <property type="entry name" value="AH/BAR_dom_sf"/>
</dbReference>
<dbReference type="GO" id="GO:0007009">
    <property type="term" value="P:plasma membrane organization"/>
    <property type="evidence" value="ECO:0007669"/>
    <property type="project" value="InterPro"/>
</dbReference>
<dbReference type="EnsemblMetazoa" id="AATE006552-RA">
    <property type="protein sequence ID" value="AATE006552-PA.1"/>
    <property type="gene ID" value="AATE006552"/>
</dbReference>
<dbReference type="VEuPathDB" id="VectorBase:AATE006552"/>
<accession>A0A182IW09</accession>
<evidence type="ECO:0000313" key="3">
    <source>
        <dbReference type="EnsemblMetazoa" id="AATE006552-PA.1"/>
    </source>
</evidence>
<feature type="region of interest" description="Disordered" evidence="1">
    <location>
        <begin position="538"/>
        <end position="696"/>
    </location>
</feature>
<dbReference type="FunFam" id="2.30.30.40:FF:000188">
    <property type="entry name" value="Insulin receptor tyrosine kinase substrate"/>
    <property type="match status" value="1"/>
</dbReference>
<dbReference type="CDD" id="cd11779">
    <property type="entry name" value="SH3_Irsp53_BAIAP2L"/>
    <property type="match status" value="1"/>
</dbReference>
<dbReference type="GO" id="GO:0030838">
    <property type="term" value="P:positive regulation of actin filament polymerization"/>
    <property type="evidence" value="ECO:0007669"/>
    <property type="project" value="TreeGrafter"/>
</dbReference>
<reference evidence="3" key="1">
    <citation type="submission" date="2022-08" db="UniProtKB">
        <authorList>
            <consortium name="EnsemblMetazoa"/>
        </authorList>
    </citation>
    <scope>IDENTIFICATION</scope>
    <source>
        <strain evidence="3">EBRO</strain>
    </source>
</reference>
<dbReference type="Gene3D" id="2.30.30.40">
    <property type="entry name" value="SH3 Domains"/>
    <property type="match status" value="1"/>
</dbReference>
<dbReference type="GO" id="GO:0005829">
    <property type="term" value="C:cytosol"/>
    <property type="evidence" value="ECO:0007669"/>
    <property type="project" value="TreeGrafter"/>
</dbReference>
<protein>
    <recommendedName>
        <fullName evidence="4">IMD domain-containing protein</fullName>
    </recommendedName>
</protein>
<feature type="transmembrane region" description="Helical" evidence="2">
    <location>
        <begin position="6"/>
        <end position="24"/>
    </location>
</feature>
<organism evidence="3">
    <name type="scientific">Anopheles atroparvus</name>
    <name type="common">European mosquito</name>
    <dbReference type="NCBI Taxonomy" id="41427"/>
    <lineage>
        <taxon>Eukaryota</taxon>
        <taxon>Metazoa</taxon>
        <taxon>Ecdysozoa</taxon>
        <taxon>Arthropoda</taxon>
        <taxon>Hexapoda</taxon>
        <taxon>Insecta</taxon>
        <taxon>Pterygota</taxon>
        <taxon>Neoptera</taxon>
        <taxon>Endopterygota</taxon>
        <taxon>Diptera</taxon>
        <taxon>Nematocera</taxon>
        <taxon>Culicoidea</taxon>
        <taxon>Culicidae</taxon>
        <taxon>Anophelinae</taxon>
        <taxon>Anopheles</taxon>
    </lineage>
</organism>
<dbReference type="STRING" id="41427.A0A182IW09"/>
<keyword evidence="2" id="KW-1133">Transmembrane helix</keyword>
<evidence type="ECO:0008006" key="4">
    <source>
        <dbReference type="Google" id="ProtNLM"/>
    </source>
</evidence>
<dbReference type="InterPro" id="IPR027681">
    <property type="entry name" value="IRSp53/IRTKS/Pinkbar"/>
</dbReference>
<feature type="compositionally biased region" description="Low complexity" evidence="1">
    <location>
        <begin position="619"/>
        <end position="629"/>
    </location>
</feature>
<feature type="compositionally biased region" description="Polar residues" evidence="1">
    <location>
        <begin position="592"/>
        <end position="601"/>
    </location>
</feature>
<sequence length="764" mass="83289">MKFNTVMITIIIIFISGIIIPVYWHRNRWTNTKDSAVSFAGIVPCSAIPSAFFLSGHAGFLDGGTPDTVWHSNPWRHGHNILDKFNPGARQLISAGKAYLKALHGASAASNLFNEALAKIAVNAQQGGTIDIGSALMNIVGVYKEIQDQHMNILKAFYVDLLVPLETNLEKDTKVVQFEQKKFLQQHKMRSDSYSKAAATMKKYRKKNSKNTPKEAEKEIKSIQAFEEEKHKLDQFCEQSLKNAMTQERRRYGFVLERQCSLAKHWMAYHHSGHVIIEKSLDNWNDVAATREFLPPNVENMFSAKQALRDVEDEDDEDRESIASQLRKTRSIDASCLDMRSLGDVANGTLQMPRAKSEFNLNNNGTMGLGGGGNGGHHHHHTTTMMMMAGGRGHDAASMIGGMSNGKPDISHWERPTVKALYAYLSSGENQLSFLEGDRIALVGDRAKGWQFGENLRTQKFGWFPIAYTETERDDKESISEWVKAPSSDIEIEHTPDTSLESTLVDDSLSKMTGSYHGGEDASPTRMFGDTIQYRQSKQFRRLSRGEKPPKPGPPPQLPAPVPTPVVPNSYNGSKQRHDGASGSGGGAGGIPQSNSFSSSGAPPMADKRKSGSATMNFSKPPSSSNQKPKASRNGMASASLHSSNDSGFSNEPQPQPEADLYSDEEPVNRVPISRGPPGGTPSTPTGVPPAKPCPSLGLLLATATVELHPEPSGATVSALTSSCLDIEPGNHCTVPAAPLASSSEEAPTRPCTAEEWIPPELQF</sequence>
<dbReference type="InterPro" id="IPR001452">
    <property type="entry name" value="SH3_domain"/>
</dbReference>
<dbReference type="PROSITE" id="PS50002">
    <property type="entry name" value="SH3"/>
    <property type="match status" value="1"/>
</dbReference>
<dbReference type="SUPFAM" id="SSF103657">
    <property type="entry name" value="BAR/IMD domain-like"/>
    <property type="match status" value="1"/>
</dbReference>
<dbReference type="GO" id="GO:0051764">
    <property type="term" value="P:actin crosslink formation"/>
    <property type="evidence" value="ECO:0007669"/>
    <property type="project" value="TreeGrafter"/>
</dbReference>
<evidence type="ECO:0000256" key="1">
    <source>
        <dbReference type="SAM" id="MobiDB-lite"/>
    </source>
</evidence>
<dbReference type="CDD" id="cd07605">
    <property type="entry name" value="I-BAR_IMD"/>
    <property type="match status" value="1"/>
</dbReference>
<dbReference type="GO" id="GO:0005654">
    <property type="term" value="C:nucleoplasm"/>
    <property type="evidence" value="ECO:0007669"/>
    <property type="project" value="TreeGrafter"/>
</dbReference>
<name>A0A182IW09_ANOAO</name>
<feature type="compositionally biased region" description="Polar residues" evidence="1">
    <location>
        <begin position="635"/>
        <end position="653"/>
    </location>
</feature>
<feature type="transmembrane region" description="Helical" evidence="2">
    <location>
        <begin position="36"/>
        <end position="54"/>
    </location>
</feature>
<dbReference type="SMART" id="SM00326">
    <property type="entry name" value="SH3"/>
    <property type="match status" value="1"/>
</dbReference>